<keyword evidence="2" id="KW-1185">Reference proteome</keyword>
<dbReference type="EMBL" id="CAJVQB010001205">
    <property type="protein sequence ID" value="CAG8525754.1"/>
    <property type="molecule type" value="Genomic_DNA"/>
</dbReference>
<sequence length="55" mass="6342">LNKRIDEVGNAAKVTQYDEQMINLSDVEIPVVRYFYGNGIDLKKDKAPTRLDQMK</sequence>
<evidence type="ECO:0000313" key="1">
    <source>
        <dbReference type="EMBL" id="CAG8525754.1"/>
    </source>
</evidence>
<name>A0ABM8W4W7_GIGMA</name>
<protein>
    <submittedName>
        <fullName evidence="1">10088_t:CDS:1</fullName>
    </submittedName>
</protein>
<feature type="non-terminal residue" evidence="1">
    <location>
        <position position="1"/>
    </location>
</feature>
<evidence type="ECO:0000313" key="2">
    <source>
        <dbReference type="Proteomes" id="UP000789901"/>
    </source>
</evidence>
<comment type="caution">
    <text evidence="1">The sequence shown here is derived from an EMBL/GenBank/DDBJ whole genome shotgun (WGS) entry which is preliminary data.</text>
</comment>
<gene>
    <name evidence="1" type="ORF">GMARGA_LOCUS3380</name>
</gene>
<dbReference type="Proteomes" id="UP000789901">
    <property type="component" value="Unassembled WGS sequence"/>
</dbReference>
<organism evidence="1 2">
    <name type="scientific">Gigaspora margarita</name>
    <dbReference type="NCBI Taxonomy" id="4874"/>
    <lineage>
        <taxon>Eukaryota</taxon>
        <taxon>Fungi</taxon>
        <taxon>Fungi incertae sedis</taxon>
        <taxon>Mucoromycota</taxon>
        <taxon>Glomeromycotina</taxon>
        <taxon>Glomeromycetes</taxon>
        <taxon>Diversisporales</taxon>
        <taxon>Gigasporaceae</taxon>
        <taxon>Gigaspora</taxon>
    </lineage>
</organism>
<accession>A0ABM8W4W7</accession>
<proteinExistence type="predicted"/>
<reference evidence="1 2" key="1">
    <citation type="submission" date="2021-06" db="EMBL/GenBank/DDBJ databases">
        <authorList>
            <person name="Kallberg Y."/>
            <person name="Tangrot J."/>
            <person name="Rosling A."/>
        </authorList>
    </citation>
    <scope>NUCLEOTIDE SEQUENCE [LARGE SCALE GENOMIC DNA]</scope>
    <source>
        <strain evidence="1 2">120-4 pot B 10/14</strain>
    </source>
</reference>